<feature type="domain" description="GIY-YIG" evidence="2">
    <location>
        <begin position="1"/>
        <end position="76"/>
    </location>
</feature>
<dbReference type="Pfam" id="PF01541">
    <property type="entry name" value="GIY-YIG"/>
    <property type="match status" value="1"/>
</dbReference>
<dbReference type="Proteomes" id="UP000260793">
    <property type="component" value="Unassembled WGS sequence"/>
</dbReference>
<dbReference type="InterPro" id="IPR000305">
    <property type="entry name" value="GIY-YIG_endonuc"/>
</dbReference>
<dbReference type="CDD" id="cd10456">
    <property type="entry name" value="GIY-YIG_UPF0213"/>
    <property type="match status" value="1"/>
</dbReference>
<gene>
    <name evidence="5" type="ORF">DW116_10830</name>
    <name evidence="4" type="ORF">DW672_12350</name>
    <name evidence="3" type="ORF">DXD17_13850</name>
</gene>
<sequence>MNYTYILKCKDGSLYTGWTNDLEQRVAAHNTGKGAKYTKARRPVELVYFEEFETKEQAMKREYAIKQMARKDKLELVRRKEKADDRSE</sequence>
<dbReference type="EMBL" id="QRHG01000045">
    <property type="protein sequence ID" value="RHF57051.1"/>
    <property type="molecule type" value="Genomic_DNA"/>
</dbReference>
<dbReference type="InterPro" id="IPR035901">
    <property type="entry name" value="GIY-YIG_endonuc_sf"/>
</dbReference>
<dbReference type="PANTHER" id="PTHR34477:SF1">
    <property type="entry name" value="UPF0213 PROTEIN YHBQ"/>
    <property type="match status" value="1"/>
</dbReference>
<proteinExistence type="inferred from homology"/>
<dbReference type="SUPFAM" id="SSF82771">
    <property type="entry name" value="GIY-YIG endonuclease"/>
    <property type="match status" value="1"/>
</dbReference>
<dbReference type="RefSeq" id="WP_005608305.1">
    <property type="nucleotide sequence ID" value="NZ_CABKOA010000047.1"/>
</dbReference>
<accession>A0A3E4LIW1</accession>
<evidence type="ECO:0000313" key="8">
    <source>
        <dbReference type="Proteomes" id="UP000285832"/>
    </source>
</evidence>
<name>A0A3E4LIW1_9FIRM</name>
<organism evidence="3 6">
    <name type="scientific">[Ruminococcus] lactaris</name>
    <dbReference type="NCBI Taxonomy" id="46228"/>
    <lineage>
        <taxon>Bacteria</taxon>
        <taxon>Bacillati</taxon>
        <taxon>Bacillota</taxon>
        <taxon>Clostridia</taxon>
        <taxon>Lachnospirales</taxon>
        <taxon>Lachnospiraceae</taxon>
        <taxon>Mediterraneibacter</taxon>
    </lineage>
</organism>
<evidence type="ECO:0000313" key="5">
    <source>
        <dbReference type="EMBL" id="RHJ59761.1"/>
    </source>
</evidence>
<dbReference type="EMBL" id="QRMI01000030">
    <property type="protein sequence ID" value="RHJ59761.1"/>
    <property type="molecule type" value="Genomic_DNA"/>
</dbReference>
<comment type="similarity">
    <text evidence="1">Belongs to the UPF0213 family.</text>
</comment>
<dbReference type="Gene3D" id="3.40.1440.10">
    <property type="entry name" value="GIY-YIG endonuclease"/>
    <property type="match status" value="1"/>
</dbReference>
<protein>
    <submittedName>
        <fullName evidence="3">GIY-YIG nuclease family protein</fullName>
    </submittedName>
</protein>
<evidence type="ECO:0000259" key="2">
    <source>
        <dbReference type="PROSITE" id="PS50164"/>
    </source>
</evidence>
<comment type="caution">
    <text evidence="3">The sequence shown here is derived from an EMBL/GenBank/DDBJ whole genome shotgun (WGS) entry which is preliminary data.</text>
</comment>
<dbReference type="PANTHER" id="PTHR34477">
    <property type="entry name" value="UPF0213 PROTEIN YHBQ"/>
    <property type="match status" value="1"/>
</dbReference>
<evidence type="ECO:0000313" key="3">
    <source>
        <dbReference type="EMBL" id="RGK36982.1"/>
    </source>
</evidence>
<dbReference type="SMART" id="SM00465">
    <property type="entry name" value="GIYc"/>
    <property type="match status" value="1"/>
</dbReference>
<evidence type="ECO:0000313" key="4">
    <source>
        <dbReference type="EMBL" id="RHF57051.1"/>
    </source>
</evidence>
<dbReference type="InterPro" id="IPR050190">
    <property type="entry name" value="UPF0213_domain"/>
</dbReference>
<dbReference type="PROSITE" id="PS50164">
    <property type="entry name" value="GIY_YIG"/>
    <property type="match status" value="1"/>
</dbReference>
<dbReference type="Proteomes" id="UP000284902">
    <property type="component" value="Unassembled WGS sequence"/>
</dbReference>
<dbReference type="Proteomes" id="UP000285832">
    <property type="component" value="Unassembled WGS sequence"/>
</dbReference>
<evidence type="ECO:0000313" key="6">
    <source>
        <dbReference type="Proteomes" id="UP000260793"/>
    </source>
</evidence>
<evidence type="ECO:0000256" key="1">
    <source>
        <dbReference type="ARBA" id="ARBA00007435"/>
    </source>
</evidence>
<evidence type="ECO:0000313" key="7">
    <source>
        <dbReference type="Proteomes" id="UP000284902"/>
    </source>
</evidence>
<dbReference type="AlphaFoldDB" id="A0A3E4LIW1"/>
<reference evidence="6 7" key="1">
    <citation type="submission" date="2018-08" db="EMBL/GenBank/DDBJ databases">
        <title>A genome reference for cultivated species of the human gut microbiota.</title>
        <authorList>
            <person name="Zou Y."/>
            <person name="Xue W."/>
            <person name="Luo G."/>
        </authorList>
    </citation>
    <scope>NUCLEOTIDE SEQUENCE [LARGE SCALE GENOMIC DNA]</scope>
    <source>
        <strain evidence="5 8">AM09-9</strain>
        <strain evidence="4 7">AM25-1LB</strain>
        <strain evidence="3 6">TF11-7</strain>
    </source>
</reference>
<dbReference type="GeneID" id="77335329"/>
<dbReference type="EMBL" id="QSQN01000053">
    <property type="protein sequence ID" value="RGK36982.1"/>
    <property type="molecule type" value="Genomic_DNA"/>
</dbReference>